<feature type="region of interest" description="Disordered" evidence="1">
    <location>
        <begin position="65"/>
        <end position="125"/>
    </location>
</feature>
<proteinExistence type="predicted"/>
<keyword evidence="3" id="KW-1185">Reference proteome</keyword>
<feature type="compositionally biased region" description="Polar residues" evidence="1">
    <location>
        <begin position="12"/>
        <end position="21"/>
    </location>
</feature>
<dbReference type="AlphaFoldDB" id="A0A8J5QA53"/>
<reference evidence="2 3" key="1">
    <citation type="journal article" date="2021" name="DNA Res.">
        <title>Genome analysis of Candida subhashii reveals its hybrid nature and dual mitochondrial genome conformations.</title>
        <authorList>
            <person name="Mixao V."/>
            <person name="Hegedusova E."/>
            <person name="Saus E."/>
            <person name="Pryszcz L.P."/>
            <person name="Cillingova A."/>
            <person name="Nosek J."/>
            <person name="Gabaldon T."/>
        </authorList>
    </citation>
    <scope>NUCLEOTIDE SEQUENCE [LARGE SCALE GENOMIC DNA]</scope>
    <source>
        <strain evidence="2 3">CBS 10753</strain>
    </source>
</reference>
<dbReference type="RefSeq" id="XP_049261979.1">
    <property type="nucleotide sequence ID" value="XM_049408730.1"/>
</dbReference>
<comment type="caution">
    <text evidence="2">The sequence shown here is derived from an EMBL/GenBank/DDBJ whole genome shotgun (WGS) entry which is preliminary data.</text>
</comment>
<dbReference type="EMBL" id="JAGSYN010000205">
    <property type="protein sequence ID" value="KAG7661746.1"/>
    <property type="molecule type" value="Genomic_DNA"/>
</dbReference>
<dbReference type="GeneID" id="73471539"/>
<feature type="compositionally biased region" description="Basic and acidic residues" evidence="1">
    <location>
        <begin position="69"/>
        <end position="90"/>
    </location>
</feature>
<evidence type="ECO:0000313" key="2">
    <source>
        <dbReference type="EMBL" id="KAG7661746.1"/>
    </source>
</evidence>
<evidence type="ECO:0000256" key="1">
    <source>
        <dbReference type="SAM" id="MobiDB-lite"/>
    </source>
</evidence>
<sequence>MSFSSPVDDDTAANTQSTEIDNLNPVVDEVEISPKDLDDESKINVRINKASGHYEEGIMVAQGVSARNKMSEDPEATKFETTETIDKYPDQVRQQEIPNVGGEIKSNHIQSTTSESTTTKGSMTPVPQYFEQQESVKHEVFPNRHDGL</sequence>
<feature type="compositionally biased region" description="Low complexity" evidence="1">
    <location>
        <begin position="111"/>
        <end position="124"/>
    </location>
</feature>
<organism evidence="2 3">
    <name type="scientific">[Candida] subhashii</name>
    <dbReference type="NCBI Taxonomy" id="561895"/>
    <lineage>
        <taxon>Eukaryota</taxon>
        <taxon>Fungi</taxon>
        <taxon>Dikarya</taxon>
        <taxon>Ascomycota</taxon>
        <taxon>Saccharomycotina</taxon>
        <taxon>Pichiomycetes</taxon>
        <taxon>Debaryomycetaceae</taxon>
        <taxon>Spathaspora</taxon>
    </lineage>
</organism>
<protein>
    <submittedName>
        <fullName evidence="2">Uncharacterized protein</fullName>
    </submittedName>
</protein>
<dbReference type="Proteomes" id="UP000694255">
    <property type="component" value="Unassembled WGS sequence"/>
</dbReference>
<name>A0A8J5QA53_9ASCO</name>
<evidence type="ECO:0000313" key="3">
    <source>
        <dbReference type="Proteomes" id="UP000694255"/>
    </source>
</evidence>
<feature type="region of interest" description="Disordered" evidence="1">
    <location>
        <begin position="1"/>
        <end position="24"/>
    </location>
</feature>
<accession>A0A8J5QA53</accession>
<gene>
    <name evidence="2" type="ORF">J8A68_004739</name>
</gene>